<keyword evidence="1" id="KW-0812">Transmembrane</keyword>
<feature type="transmembrane region" description="Helical" evidence="1">
    <location>
        <begin position="70"/>
        <end position="94"/>
    </location>
</feature>
<name>A0A259U1A1_9BACT</name>
<organism evidence="2 3">
    <name type="scientific">Rubricoccus marinus</name>
    <dbReference type="NCBI Taxonomy" id="716817"/>
    <lineage>
        <taxon>Bacteria</taxon>
        <taxon>Pseudomonadati</taxon>
        <taxon>Rhodothermota</taxon>
        <taxon>Rhodothermia</taxon>
        <taxon>Rhodothermales</taxon>
        <taxon>Rubricoccaceae</taxon>
        <taxon>Rubricoccus</taxon>
    </lineage>
</organism>
<evidence type="ECO:0000313" key="2">
    <source>
        <dbReference type="EMBL" id="OZC03795.1"/>
    </source>
</evidence>
<gene>
    <name evidence="2" type="ORF">BSZ36_12850</name>
</gene>
<feature type="transmembrane region" description="Helical" evidence="1">
    <location>
        <begin position="38"/>
        <end position="58"/>
    </location>
</feature>
<keyword evidence="1" id="KW-0472">Membrane</keyword>
<dbReference type="Proteomes" id="UP000216446">
    <property type="component" value="Unassembled WGS sequence"/>
</dbReference>
<accession>A0A259U1A1</accession>
<proteinExistence type="predicted"/>
<evidence type="ECO:0000313" key="3">
    <source>
        <dbReference type="Proteomes" id="UP000216446"/>
    </source>
</evidence>
<sequence>MADAPAPEALEALSDAEQAGALRRLGRWLPRLSGLVRFANRTGAVSAVCALILWWALVSPVVLGVGGASWLVAIVVLGVLLLPAASAWLLGLTLNDILTLPERLRGGAIAAASQSREALAASPEAGGRITGVIRAIWAARGFVLESKGAWAKAATAARVVRLAKLPFVLGTLGLFALNAAVIVGGLIALVILLV</sequence>
<dbReference type="InParanoid" id="A0A259U1A1"/>
<dbReference type="EMBL" id="MQWB01000001">
    <property type="protein sequence ID" value="OZC03795.1"/>
    <property type="molecule type" value="Genomic_DNA"/>
</dbReference>
<comment type="caution">
    <text evidence="2">The sequence shown here is derived from an EMBL/GenBank/DDBJ whole genome shotgun (WGS) entry which is preliminary data.</text>
</comment>
<reference evidence="2 3" key="1">
    <citation type="submission" date="2016-11" db="EMBL/GenBank/DDBJ databases">
        <title>Study of marine rhodopsin-containing bacteria.</title>
        <authorList>
            <person name="Yoshizawa S."/>
            <person name="Kumagai Y."/>
            <person name="Kogure K."/>
        </authorList>
    </citation>
    <scope>NUCLEOTIDE SEQUENCE [LARGE SCALE GENOMIC DNA]</scope>
    <source>
        <strain evidence="2 3">SG-29</strain>
    </source>
</reference>
<evidence type="ECO:0000256" key="1">
    <source>
        <dbReference type="SAM" id="Phobius"/>
    </source>
</evidence>
<feature type="transmembrane region" description="Helical" evidence="1">
    <location>
        <begin position="167"/>
        <end position="193"/>
    </location>
</feature>
<dbReference type="AlphaFoldDB" id="A0A259U1A1"/>
<keyword evidence="1" id="KW-1133">Transmembrane helix</keyword>
<keyword evidence="3" id="KW-1185">Reference proteome</keyword>
<protein>
    <submittedName>
        <fullName evidence="2">Uncharacterized protein</fullName>
    </submittedName>
</protein>